<dbReference type="PANTHER" id="PTHR11929">
    <property type="entry name" value="ALPHA- 1,3 -FUCOSYLTRANSFERASE"/>
    <property type="match status" value="1"/>
</dbReference>
<keyword evidence="4 5" id="KW-0808">Transferase</keyword>
<dbReference type="AlphaFoldDB" id="A0AAD3D8X8"/>
<dbReference type="GO" id="GO:0046920">
    <property type="term" value="F:alpha-(1-&gt;3)-fucosyltransferase activity"/>
    <property type="evidence" value="ECO:0007669"/>
    <property type="project" value="TreeGrafter"/>
</dbReference>
<gene>
    <name evidence="7" type="ORF">CTEN210_16078</name>
</gene>
<organism evidence="7 8">
    <name type="scientific">Chaetoceros tenuissimus</name>
    <dbReference type="NCBI Taxonomy" id="426638"/>
    <lineage>
        <taxon>Eukaryota</taxon>
        <taxon>Sar</taxon>
        <taxon>Stramenopiles</taxon>
        <taxon>Ochrophyta</taxon>
        <taxon>Bacillariophyta</taxon>
        <taxon>Coscinodiscophyceae</taxon>
        <taxon>Chaetocerotophycidae</taxon>
        <taxon>Chaetocerotales</taxon>
        <taxon>Chaetocerotaceae</taxon>
        <taxon>Chaetoceros</taxon>
    </lineage>
</organism>
<name>A0AAD3D8X8_9STRA</name>
<dbReference type="EC" id="2.4.1.-" evidence="5"/>
<keyword evidence="5" id="KW-0333">Golgi apparatus</keyword>
<evidence type="ECO:0000256" key="1">
    <source>
        <dbReference type="ARBA" id="ARBA00004922"/>
    </source>
</evidence>
<comment type="pathway">
    <text evidence="1">Protein modification; protein glycosylation.</text>
</comment>
<keyword evidence="5" id="KW-0472">Membrane</keyword>
<dbReference type="Gene3D" id="3.40.50.11660">
    <property type="entry name" value="Glycosyl transferase family 10, C-terminal domain"/>
    <property type="match status" value="1"/>
</dbReference>
<accession>A0AAD3D8X8</accession>
<proteinExistence type="inferred from homology"/>
<evidence type="ECO:0000313" key="8">
    <source>
        <dbReference type="Proteomes" id="UP001054902"/>
    </source>
</evidence>
<dbReference type="Pfam" id="PF00852">
    <property type="entry name" value="Glyco_transf_10"/>
    <property type="match status" value="1"/>
</dbReference>
<protein>
    <recommendedName>
        <fullName evidence="5">Fucosyltransferase</fullName>
        <ecNumber evidence="5">2.4.1.-</ecNumber>
    </recommendedName>
</protein>
<feature type="domain" description="Fucosyltransferase C-terminal" evidence="6">
    <location>
        <begin position="113"/>
        <end position="227"/>
    </location>
</feature>
<reference evidence="7 8" key="1">
    <citation type="journal article" date="2021" name="Sci. Rep.">
        <title>The genome of the diatom Chaetoceros tenuissimus carries an ancient integrated fragment of an extant virus.</title>
        <authorList>
            <person name="Hongo Y."/>
            <person name="Kimura K."/>
            <person name="Takaki Y."/>
            <person name="Yoshida Y."/>
            <person name="Baba S."/>
            <person name="Kobayashi G."/>
            <person name="Nagasaki K."/>
            <person name="Hano T."/>
            <person name="Tomaru Y."/>
        </authorList>
    </citation>
    <scope>NUCLEOTIDE SEQUENCE [LARGE SCALE GENOMIC DNA]</scope>
    <source>
        <strain evidence="7 8">NIES-3715</strain>
    </source>
</reference>
<evidence type="ECO:0000256" key="2">
    <source>
        <dbReference type="ARBA" id="ARBA00008919"/>
    </source>
</evidence>
<dbReference type="PANTHER" id="PTHR11929:SF194">
    <property type="entry name" value="ALPHA-(1,3)-FUCOSYLTRANSFERASE 10"/>
    <property type="match status" value="1"/>
</dbReference>
<evidence type="ECO:0000256" key="4">
    <source>
        <dbReference type="ARBA" id="ARBA00022679"/>
    </source>
</evidence>
<dbReference type="GO" id="GO:0032580">
    <property type="term" value="C:Golgi cisterna membrane"/>
    <property type="evidence" value="ECO:0007669"/>
    <property type="project" value="UniProtKB-SubCell"/>
</dbReference>
<sequence>MMRGSESMNFVLDNGECCGGEQWISNKAKERHFHVGYGHDSCRSTSMPHITTYINDVDKKGITPSMLLEKKVMSTKEHFLIYTNSHCIGFREDAFVRIAIAFKEKLVYNGGKCNGTKVSNHLLQKQLEDVRNIKAYGGHERSLHFQNKDMNKKFRFCLVMENTKIDGYISEKILNAFLGGCIPIYYGSEDIFQIFNRNAFIYYNVSDPTTALDWISHLEMNHTAYDEVMNESILVYGRDTIENYLALNGTLKTKIREMVKRETAYKG</sequence>
<evidence type="ECO:0000313" key="7">
    <source>
        <dbReference type="EMBL" id="GFH59602.1"/>
    </source>
</evidence>
<comment type="caution">
    <text evidence="7">The sequence shown here is derived from an EMBL/GenBank/DDBJ whole genome shotgun (WGS) entry which is preliminary data.</text>
</comment>
<comment type="similarity">
    <text evidence="2 5">Belongs to the glycosyltransferase 10 family.</text>
</comment>
<evidence type="ECO:0000259" key="6">
    <source>
        <dbReference type="Pfam" id="PF00852"/>
    </source>
</evidence>
<comment type="subcellular location">
    <subcellularLocation>
        <location evidence="5">Golgi apparatus</location>
        <location evidence="5">Golgi stack membrane</location>
        <topology evidence="5">Single-pass type II membrane protein</topology>
    </subcellularLocation>
</comment>
<dbReference type="InterPro" id="IPR001503">
    <property type="entry name" value="Glyco_trans_10"/>
</dbReference>
<dbReference type="Proteomes" id="UP001054902">
    <property type="component" value="Unassembled WGS sequence"/>
</dbReference>
<dbReference type="InterPro" id="IPR038577">
    <property type="entry name" value="GT10-like_C_sf"/>
</dbReference>
<dbReference type="InterPro" id="IPR055270">
    <property type="entry name" value="Glyco_tran_10_C"/>
</dbReference>
<evidence type="ECO:0000256" key="3">
    <source>
        <dbReference type="ARBA" id="ARBA00022676"/>
    </source>
</evidence>
<keyword evidence="8" id="KW-1185">Reference proteome</keyword>
<keyword evidence="5" id="KW-0812">Transmembrane</keyword>
<evidence type="ECO:0000256" key="5">
    <source>
        <dbReference type="RuleBase" id="RU003832"/>
    </source>
</evidence>
<dbReference type="SUPFAM" id="SSF53756">
    <property type="entry name" value="UDP-Glycosyltransferase/glycogen phosphorylase"/>
    <property type="match status" value="1"/>
</dbReference>
<keyword evidence="3 5" id="KW-0328">Glycosyltransferase</keyword>
<dbReference type="EMBL" id="BLLK01000069">
    <property type="protein sequence ID" value="GFH59602.1"/>
    <property type="molecule type" value="Genomic_DNA"/>
</dbReference>